<dbReference type="PANTHER" id="PTHR11707">
    <property type="entry name" value="L-ASPARAGINASE"/>
    <property type="match status" value="1"/>
</dbReference>
<comment type="caution">
    <text evidence="7">The sequence shown here is derived from an EMBL/GenBank/DDBJ whole genome shotgun (WGS) entry which is preliminary data.</text>
</comment>
<dbReference type="PANTHER" id="PTHR11707:SF28">
    <property type="entry name" value="60 KDA LYSOPHOSPHOLIPASE"/>
    <property type="match status" value="1"/>
</dbReference>
<dbReference type="CDD" id="cd08964">
    <property type="entry name" value="L-asparaginase_II"/>
    <property type="match status" value="1"/>
</dbReference>
<feature type="binding site" evidence="4">
    <location>
        <begin position="92"/>
        <end position="93"/>
    </location>
    <ligand>
        <name>substrate</name>
    </ligand>
</feature>
<protein>
    <submittedName>
        <fullName evidence="7">L-asparaginase</fullName>
    </submittedName>
</protein>
<gene>
    <name evidence="7" type="ORF">GMD42_03720</name>
</gene>
<dbReference type="EMBL" id="WNCL01000007">
    <property type="protein sequence ID" value="MTU42746.1"/>
    <property type="molecule type" value="Genomic_DNA"/>
</dbReference>
<reference evidence="7 8" key="1">
    <citation type="journal article" date="2019" name="Nat. Med.">
        <title>A library of human gut bacterial isolates paired with longitudinal multiomics data enables mechanistic microbiome research.</title>
        <authorList>
            <person name="Poyet M."/>
            <person name="Groussin M."/>
            <person name="Gibbons S.M."/>
            <person name="Avila-Pacheco J."/>
            <person name="Jiang X."/>
            <person name="Kearney S.M."/>
            <person name="Perrotta A.R."/>
            <person name="Berdy B."/>
            <person name="Zhao S."/>
            <person name="Lieberman T.D."/>
            <person name="Swanson P.K."/>
            <person name="Smith M."/>
            <person name="Roesemann S."/>
            <person name="Alexander J.E."/>
            <person name="Rich S.A."/>
            <person name="Livny J."/>
            <person name="Vlamakis H."/>
            <person name="Clish C."/>
            <person name="Bullock K."/>
            <person name="Deik A."/>
            <person name="Scott J."/>
            <person name="Pierce K.A."/>
            <person name="Xavier R.J."/>
            <person name="Alm E.J."/>
        </authorList>
    </citation>
    <scope>NUCLEOTIDE SEQUENCE [LARGE SCALE GENOMIC DNA]</scope>
    <source>
        <strain evidence="7 8">BIOML-A2</strain>
    </source>
</reference>
<dbReference type="SUPFAM" id="SSF53774">
    <property type="entry name" value="Glutaminase/Asparaginase"/>
    <property type="match status" value="1"/>
</dbReference>
<dbReference type="InterPro" id="IPR027475">
    <property type="entry name" value="Asparaginase/glutaminase_AS2"/>
</dbReference>
<feature type="domain" description="Asparaginase/glutaminase C-terminal" evidence="6">
    <location>
        <begin position="220"/>
        <end position="328"/>
    </location>
</feature>
<comment type="similarity">
    <text evidence="1">Belongs to the asparaginase 1 family.</text>
</comment>
<dbReference type="InterPro" id="IPR004550">
    <property type="entry name" value="AsnASE_II"/>
</dbReference>
<dbReference type="PROSITE" id="PS00917">
    <property type="entry name" value="ASN_GLN_ASE_2"/>
    <property type="match status" value="1"/>
</dbReference>
<evidence type="ECO:0000313" key="7">
    <source>
        <dbReference type="EMBL" id="MTU42746.1"/>
    </source>
</evidence>
<dbReference type="InterPro" id="IPR037152">
    <property type="entry name" value="L-asparaginase_N_sf"/>
</dbReference>
<sequence>MNKRVLIVSTGGTILSSGDSPFQLTNYTCHGTTIKDVLGNADWAEDINLDCREIFTIPSSRITYKHWKKLIEFLNEEIRQEDVMGAVVAHGTDTLEESAFFANLFLKTDKPVVFTGAMRPNTALGSDGALNLFNSVQIVLNSTSAKRGVLICLNGKISEARLTTKAHTLEPGAFQVPEYGFCGFVINGTVEFVSRCEKPHTTQTQFNISDLSGKETLPFVPIIFAYADEGAELIRASIHCGAKGIVYAGTGHGSISLEAENALNEASAKGVIVVRASRINGPVLPSKERWSKAGFIPAGTLNSIKARLLMAIALASVGNDRMEIERIFQTY</sequence>
<accession>A0A6I3S1B8</accession>
<feature type="domain" description="L-asparaginase N-terminal" evidence="5">
    <location>
        <begin position="4"/>
        <end position="194"/>
    </location>
</feature>
<dbReference type="GO" id="GO:0004067">
    <property type="term" value="F:asparaginase activity"/>
    <property type="evidence" value="ECO:0007669"/>
    <property type="project" value="UniProtKB-UniRule"/>
</dbReference>
<dbReference type="InterPro" id="IPR040919">
    <property type="entry name" value="Asparaginase_C"/>
</dbReference>
<evidence type="ECO:0000256" key="2">
    <source>
        <dbReference type="ARBA" id="ARBA00022801"/>
    </source>
</evidence>
<dbReference type="SMART" id="SM00870">
    <property type="entry name" value="Asparaginase"/>
    <property type="match status" value="1"/>
</dbReference>
<evidence type="ECO:0000256" key="3">
    <source>
        <dbReference type="PIRSR" id="PIRSR001220-1"/>
    </source>
</evidence>
<dbReference type="InterPro" id="IPR036152">
    <property type="entry name" value="Asp/glu_Ase-like_sf"/>
</dbReference>
<dbReference type="InterPro" id="IPR027474">
    <property type="entry name" value="L-asparaginase_N"/>
</dbReference>
<evidence type="ECO:0000256" key="1">
    <source>
        <dbReference type="ARBA" id="ARBA00010518"/>
    </source>
</evidence>
<dbReference type="Gene3D" id="3.40.50.1170">
    <property type="entry name" value="L-asparaginase, N-terminal domain"/>
    <property type="match status" value="1"/>
</dbReference>
<dbReference type="AlphaFoldDB" id="A0A6I3S1B8"/>
<dbReference type="InterPro" id="IPR006034">
    <property type="entry name" value="Asparaginase/glutaminase-like"/>
</dbReference>
<dbReference type="FunFam" id="3.40.50.1170:FF:000001">
    <property type="entry name" value="L-asparaginase 2"/>
    <property type="match status" value="1"/>
</dbReference>
<organism evidence="7 8">
    <name type="scientific">Parasutterella excrementihominis</name>
    <dbReference type="NCBI Taxonomy" id="487175"/>
    <lineage>
        <taxon>Bacteria</taxon>
        <taxon>Pseudomonadati</taxon>
        <taxon>Pseudomonadota</taxon>
        <taxon>Betaproteobacteria</taxon>
        <taxon>Burkholderiales</taxon>
        <taxon>Sutterellaceae</taxon>
        <taxon>Parasutterella</taxon>
    </lineage>
</organism>
<dbReference type="PROSITE" id="PS51732">
    <property type="entry name" value="ASN_GLN_ASE_3"/>
    <property type="match status" value="1"/>
</dbReference>
<dbReference type="SFLD" id="SFLDS00057">
    <property type="entry name" value="Glutaminase/Asparaginase"/>
    <property type="match status" value="1"/>
</dbReference>
<dbReference type="InterPro" id="IPR027473">
    <property type="entry name" value="L-asparaginase_C"/>
</dbReference>
<feature type="binding site" evidence="4">
    <location>
        <position position="59"/>
    </location>
    <ligand>
        <name>substrate</name>
    </ligand>
</feature>
<dbReference type="Gene3D" id="3.40.50.40">
    <property type="match status" value="1"/>
</dbReference>
<evidence type="ECO:0000259" key="5">
    <source>
        <dbReference type="Pfam" id="PF00710"/>
    </source>
</evidence>
<dbReference type="Pfam" id="PF17763">
    <property type="entry name" value="Asparaginase_C"/>
    <property type="match status" value="1"/>
</dbReference>
<dbReference type="PIRSF" id="PIRSF001220">
    <property type="entry name" value="L-ASNase_gatD"/>
    <property type="match status" value="1"/>
</dbReference>
<feature type="active site" description="O-isoaspartyl threonine intermediate" evidence="3">
    <location>
        <position position="13"/>
    </location>
</feature>
<proteinExistence type="inferred from homology"/>
<dbReference type="PIRSF" id="PIRSF500176">
    <property type="entry name" value="L_ASNase"/>
    <property type="match status" value="1"/>
</dbReference>
<evidence type="ECO:0000259" key="6">
    <source>
        <dbReference type="Pfam" id="PF17763"/>
    </source>
</evidence>
<dbReference type="PRINTS" id="PR00139">
    <property type="entry name" value="ASNGLNASE"/>
</dbReference>
<dbReference type="Proteomes" id="UP000462362">
    <property type="component" value="Unassembled WGS sequence"/>
</dbReference>
<keyword evidence="2" id="KW-0378">Hydrolase</keyword>
<name>A0A6I3S1B8_9BURK</name>
<dbReference type="GO" id="GO:0006528">
    <property type="term" value="P:asparagine metabolic process"/>
    <property type="evidence" value="ECO:0007669"/>
    <property type="project" value="InterPro"/>
</dbReference>
<evidence type="ECO:0000313" key="8">
    <source>
        <dbReference type="Proteomes" id="UP000462362"/>
    </source>
</evidence>
<evidence type="ECO:0000256" key="4">
    <source>
        <dbReference type="PIRSR" id="PIRSR001220-2"/>
    </source>
</evidence>
<dbReference type="RefSeq" id="WP_149879664.1">
    <property type="nucleotide sequence ID" value="NZ_JAXXAX010000096.1"/>
</dbReference>
<dbReference type="Pfam" id="PF00710">
    <property type="entry name" value="Asparaginase"/>
    <property type="match status" value="1"/>
</dbReference>